<comment type="caution">
    <text evidence="1">The sequence shown here is derived from an EMBL/GenBank/DDBJ whole genome shotgun (WGS) entry which is preliminary data.</text>
</comment>
<accession>A0ABW0NY24</accession>
<proteinExistence type="predicted"/>
<dbReference type="EMBL" id="JBHSLU010000017">
    <property type="protein sequence ID" value="MFC5505396.1"/>
    <property type="molecule type" value="Genomic_DNA"/>
</dbReference>
<organism evidence="1 2">
    <name type="scientific">Bosea massiliensis</name>
    <dbReference type="NCBI Taxonomy" id="151419"/>
    <lineage>
        <taxon>Bacteria</taxon>
        <taxon>Pseudomonadati</taxon>
        <taxon>Pseudomonadota</taxon>
        <taxon>Alphaproteobacteria</taxon>
        <taxon>Hyphomicrobiales</taxon>
        <taxon>Boseaceae</taxon>
        <taxon>Bosea</taxon>
    </lineage>
</organism>
<keyword evidence="2" id="KW-1185">Reference proteome</keyword>
<name>A0ABW0NY24_9HYPH</name>
<evidence type="ECO:0000313" key="2">
    <source>
        <dbReference type="Proteomes" id="UP001596060"/>
    </source>
</evidence>
<dbReference type="Proteomes" id="UP001596060">
    <property type="component" value="Unassembled WGS sequence"/>
</dbReference>
<sequence length="101" mass="11266">MTDFSLPEKIGTIFDCFMRNGTREGAFGTLRALGANAYRIDVDGREFTVRRWIGSWAVSHLGVEGLGASVEDAAYLVIDQLRSMSTHTPDYFEAARNNAFR</sequence>
<reference evidence="2" key="1">
    <citation type="journal article" date="2019" name="Int. J. Syst. Evol. Microbiol.">
        <title>The Global Catalogue of Microorganisms (GCM) 10K type strain sequencing project: providing services to taxonomists for standard genome sequencing and annotation.</title>
        <authorList>
            <consortium name="The Broad Institute Genomics Platform"/>
            <consortium name="The Broad Institute Genome Sequencing Center for Infectious Disease"/>
            <person name="Wu L."/>
            <person name="Ma J."/>
        </authorList>
    </citation>
    <scope>NUCLEOTIDE SEQUENCE [LARGE SCALE GENOMIC DNA]</scope>
    <source>
        <strain evidence="2">CCUG 43117</strain>
    </source>
</reference>
<dbReference type="RefSeq" id="WP_068204471.1">
    <property type="nucleotide sequence ID" value="NZ_JBHSLU010000017.1"/>
</dbReference>
<protein>
    <submittedName>
        <fullName evidence="1">Uncharacterized protein</fullName>
    </submittedName>
</protein>
<evidence type="ECO:0000313" key="1">
    <source>
        <dbReference type="EMBL" id="MFC5505396.1"/>
    </source>
</evidence>
<gene>
    <name evidence="1" type="ORF">ACFPN9_09010</name>
</gene>